<dbReference type="Pfam" id="PF13675">
    <property type="entry name" value="PilJ"/>
    <property type="match status" value="2"/>
</dbReference>
<feature type="signal peptide" evidence="5">
    <location>
        <begin position="1"/>
        <end position="26"/>
    </location>
</feature>
<evidence type="ECO:0000256" key="1">
    <source>
        <dbReference type="ARBA" id="ARBA00004141"/>
    </source>
</evidence>
<dbReference type="AlphaFoldDB" id="A0AAU8LVB9"/>
<dbReference type="KEGG" id="eaj:Q3M24_00205"/>
<name>A0AAU8LVB9_9BACT</name>
<keyword evidence="5" id="KW-0732">Signal</keyword>
<evidence type="ECO:0000313" key="7">
    <source>
        <dbReference type="EMBL" id="XCN73222.1"/>
    </source>
</evidence>
<feature type="domain" description="NarX-like N-terminal" evidence="6">
    <location>
        <begin position="146"/>
        <end position="230"/>
    </location>
</feature>
<accession>A0AAU8LVB9</accession>
<reference evidence="7" key="2">
    <citation type="submission" date="2024-06" db="EMBL/GenBank/DDBJ databases">
        <authorList>
            <person name="Plum-Jensen L.E."/>
            <person name="Schramm A."/>
            <person name="Marshall I.P.G."/>
        </authorList>
    </citation>
    <scope>NUCLEOTIDE SEQUENCE</scope>
    <source>
        <strain evidence="7">Rat1</strain>
    </source>
</reference>
<evidence type="ECO:0000256" key="3">
    <source>
        <dbReference type="ARBA" id="ARBA00022989"/>
    </source>
</evidence>
<organism evidence="7">
    <name type="scientific">Candidatus Electrothrix aestuarii</name>
    <dbReference type="NCBI Taxonomy" id="3062594"/>
    <lineage>
        <taxon>Bacteria</taxon>
        <taxon>Pseudomonadati</taxon>
        <taxon>Thermodesulfobacteriota</taxon>
        <taxon>Desulfobulbia</taxon>
        <taxon>Desulfobulbales</taxon>
        <taxon>Desulfobulbaceae</taxon>
        <taxon>Candidatus Electrothrix</taxon>
    </lineage>
</organism>
<keyword evidence="4" id="KW-0472">Membrane</keyword>
<proteinExistence type="predicted"/>
<evidence type="ECO:0000256" key="4">
    <source>
        <dbReference type="ARBA" id="ARBA00023136"/>
    </source>
</evidence>
<reference evidence="7" key="1">
    <citation type="journal article" date="2024" name="Syst. Appl. Microbiol.">
        <title>First single-strain enrichments of Electrothrix cable bacteria, description of E. aestuarii sp. nov. and E. rattekaaiensis sp. nov., and proposal of a cable bacteria taxonomy following the rules of the SeqCode.</title>
        <authorList>
            <person name="Plum-Jensen L.E."/>
            <person name="Schramm A."/>
            <person name="Marshall I.P.G."/>
        </authorList>
    </citation>
    <scope>NUCLEOTIDE SEQUENCE</scope>
    <source>
        <strain evidence="7">Rat1</strain>
    </source>
</reference>
<comment type="subcellular location">
    <subcellularLocation>
        <location evidence="1">Membrane</location>
        <topology evidence="1">Multi-pass membrane protein</topology>
    </subcellularLocation>
</comment>
<keyword evidence="3" id="KW-1133">Transmembrane helix</keyword>
<protein>
    <submittedName>
        <fullName evidence="7">Type IV pili methyl-accepting chemotaxis transducer N-terminal domain-containing protein</fullName>
    </submittedName>
</protein>
<sequence>MYAFTFRIVTLLTVFFTMALTQQVQAAATSAELVNKSGMQRMLSQRIAKAYFFLGNDVSAKEAKLQLGQALERFKNNHALLKANVQDTETRDLLTFVENSFIEYRDLVKKPYSQESAGRVLELSEILLEACHSVVLNIEGSSGLHVDHVVNISGKQRMLSQRIAKFYIAYQAGFRDEDTVQKLKNAISEFETGLKKLMNEGRNNGEIDSALAKTKTEWDRISPYFLKVRKGGLPLMVLTATDEITKLADRITDLYVEKIATSK</sequence>
<evidence type="ECO:0000256" key="5">
    <source>
        <dbReference type="SAM" id="SignalP"/>
    </source>
</evidence>
<evidence type="ECO:0000256" key="2">
    <source>
        <dbReference type="ARBA" id="ARBA00022692"/>
    </source>
</evidence>
<feature type="chain" id="PRO_5043661388" evidence="5">
    <location>
        <begin position="27"/>
        <end position="263"/>
    </location>
</feature>
<gene>
    <name evidence="7" type="ORF">Q3M24_00205</name>
</gene>
<dbReference type="GO" id="GO:0016020">
    <property type="term" value="C:membrane"/>
    <property type="evidence" value="ECO:0007669"/>
    <property type="project" value="UniProtKB-SubCell"/>
</dbReference>
<dbReference type="InterPro" id="IPR029095">
    <property type="entry name" value="NarX-like_N"/>
</dbReference>
<dbReference type="EMBL" id="CP159373">
    <property type="protein sequence ID" value="XCN73222.1"/>
    <property type="molecule type" value="Genomic_DNA"/>
</dbReference>
<keyword evidence="2" id="KW-0812">Transmembrane</keyword>
<evidence type="ECO:0000259" key="6">
    <source>
        <dbReference type="Pfam" id="PF13675"/>
    </source>
</evidence>
<feature type="domain" description="NarX-like N-terminal" evidence="6">
    <location>
        <begin position="29"/>
        <end position="86"/>
    </location>
</feature>